<evidence type="ECO:0000313" key="2">
    <source>
        <dbReference type="Proteomes" id="UP001056500"/>
    </source>
</evidence>
<gene>
    <name evidence="1" type="ORF">NDK47_12680</name>
</gene>
<organism evidence="1 2">
    <name type="scientific">Brevibacillus ruminantium</name>
    <dbReference type="NCBI Taxonomy" id="2950604"/>
    <lineage>
        <taxon>Bacteria</taxon>
        <taxon>Bacillati</taxon>
        <taxon>Bacillota</taxon>
        <taxon>Bacilli</taxon>
        <taxon>Bacillales</taxon>
        <taxon>Paenibacillaceae</taxon>
        <taxon>Brevibacillus</taxon>
    </lineage>
</organism>
<sequence>MLIYEQDGIYIAEMEYQSERIMKFGKTQEEAKERLLVRLLVLEMIG</sequence>
<keyword evidence="2" id="KW-1185">Reference proteome</keyword>
<dbReference type="Proteomes" id="UP001056500">
    <property type="component" value="Chromosome"/>
</dbReference>
<protein>
    <submittedName>
        <fullName evidence="1">Uncharacterized protein</fullName>
    </submittedName>
</protein>
<reference evidence="1" key="1">
    <citation type="submission" date="2022-06" db="EMBL/GenBank/DDBJ databases">
        <title>Genome sequencing of Brevibacillus sp. BB3-R1.</title>
        <authorList>
            <person name="Heo J."/>
            <person name="Lee D."/>
            <person name="Won M."/>
            <person name="Han B.-H."/>
            <person name="Hong S.-B."/>
            <person name="Kwon S.-W."/>
        </authorList>
    </citation>
    <scope>NUCLEOTIDE SEQUENCE</scope>
    <source>
        <strain evidence="1">BB3-R1</strain>
    </source>
</reference>
<dbReference type="EMBL" id="CP098755">
    <property type="protein sequence ID" value="USG68079.1"/>
    <property type="molecule type" value="Genomic_DNA"/>
</dbReference>
<accession>A0ABY4WMI6</accession>
<name>A0ABY4WMI6_9BACL</name>
<proteinExistence type="predicted"/>
<evidence type="ECO:0000313" key="1">
    <source>
        <dbReference type="EMBL" id="USG68079.1"/>
    </source>
</evidence>
<dbReference type="RefSeq" id="WP_251875411.1">
    <property type="nucleotide sequence ID" value="NZ_CP098755.1"/>
</dbReference>